<dbReference type="AlphaFoldDB" id="A0A075G226"/>
<accession>A0A075G226</accession>
<organism evidence="1">
    <name type="scientific">uncultured marine group II/III euryarchaeote AD1000_70_A08</name>
    <dbReference type="NCBI Taxonomy" id="1457803"/>
    <lineage>
        <taxon>Archaea</taxon>
        <taxon>Methanobacteriati</taxon>
        <taxon>Methanobacteriota</taxon>
        <taxon>environmental samples</taxon>
    </lineage>
</organism>
<name>A0A075G226_9EURY</name>
<protein>
    <submittedName>
        <fullName evidence="1">Uncharacterized protein</fullName>
    </submittedName>
</protein>
<reference evidence="1" key="1">
    <citation type="journal article" date="2014" name="Genome Biol. Evol.">
        <title>Pangenome evidence for extensive interdomain horizontal transfer affecting lineage core and shell genes in uncultured planktonic thaumarchaeota and euryarchaeota.</title>
        <authorList>
            <person name="Deschamps P."/>
            <person name="Zivanovic Y."/>
            <person name="Moreira D."/>
            <person name="Rodriguez-Valera F."/>
            <person name="Lopez-Garcia P."/>
        </authorList>
    </citation>
    <scope>NUCLEOTIDE SEQUENCE</scope>
</reference>
<sequence>MALPRAPNVMIQITSRFYQKVACPRLVSMSEEDNGNIGRIWIRVGSTEVDLTGSAREVNDSWLKLKEQDTWASALSKIRTARQDAIEAARQSISETGIPERGSAFRRLLENCNVYRTGDVILAAIHYLRSVEKEHDTPPRAVKRLIGDSGRWTDAELEKWNLSLYINRMLDDSSSRGRPALLAYPAGKEKNRYVVVTDAGRDHLERLSS</sequence>
<dbReference type="EMBL" id="KF900461">
    <property type="protein sequence ID" value="AIE95781.1"/>
    <property type="molecule type" value="Genomic_DNA"/>
</dbReference>
<evidence type="ECO:0000313" key="1">
    <source>
        <dbReference type="EMBL" id="AIE95781.1"/>
    </source>
</evidence>
<proteinExistence type="predicted"/>